<dbReference type="GO" id="GO:0045039">
    <property type="term" value="P:protein insertion into mitochondrial inner membrane"/>
    <property type="evidence" value="ECO:0007669"/>
    <property type="project" value="TreeGrafter"/>
</dbReference>
<reference evidence="1" key="1">
    <citation type="journal article" date="2019" name="bioRxiv">
        <title>The Genome of the Zebra Mussel, Dreissena polymorpha: A Resource for Invasive Species Research.</title>
        <authorList>
            <person name="McCartney M.A."/>
            <person name="Auch B."/>
            <person name="Kono T."/>
            <person name="Mallez S."/>
            <person name="Zhang Y."/>
            <person name="Obille A."/>
            <person name="Becker A."/>
            <person name="Abrahante J.E."/>
            <person name="Garbe J."/>
            <person name="Badalamenti J.P."/>
            <person name="Herman A."/>
            <person name="Mangelson H."/>
            <person name="Liachko I."/>
            <person name="Sullivan S."/>
            <person name="Sone E.D."/>
            <person name="Koren S."/>
            <person name="Silverstein K.A.T."/>
            <person name="Beckman K.B."/>
            <person name="Gohl D.M."/>
        </authorList>
    </citation>
    <scope>NUCLEOTIDE SEQUENCE</scope>
    <source>
        <strain evidence="1">Duluth1</strain>
        <tissue evidence="1">Whole animal</tissue>
    </source>
</reference>
<comment type="caution">
    <text evidence="1">The sequence shown here is derived from an EMBL/GenBank/DDBJ whole genome shotgun (WGS) entry which is preliminary data.</text>
</comment>
<evidence type="ECO:0000313" key="1">
    <source>
        <dbReference type="EMBL" id="KAH3696206.1"/>
    </source>
</evidence>
<dbReference type="GO" id="GO:0042721">
    <property type="term" value="C:TIM22 mitochondrial import inner membrane insertion complex"/>
    <property type="evidence" value="ECO:0007669"/>
    <property type="project" value="InterPro"/>
</dbReference>
<dbReference type="AlphaFoldDB" id="A0A9D3YCE2"/>
<gene>
    <name evidence="1" type="ORF">DPMN_083671</name>
</gene>
<organism evidence="1 2">
    <name type="scientific">Dreissena polymorpha</name>
    <name type="common">Zebra mussel</name>
    <name type="synonym">Mytilus polymorpha</name>
    <dbReference type="NCBI Taxonomy" id="45954"/>
    <lineage>
        <taxon>Eukaryota</taxon>
        <taxon>Metazoa</taxon>
        <taxon>Spiralia</taxon>
        <taxon>Lophotrochozoa</taxon>
        <taxon>Mollusca</taxon>
        <taxon>Bivalvia</taxon>
        <taxon>Autobranchia</taxon>
        <taxon>Heteroconchia</taxon>
        <taxon>Euheterodonta</taxon>
        <taxon>Imparidentia</taxon>
        <taxon>Neoheterodontei</taxon>
        <taxon>Myida</taxon>
        <taxon>Dreissenoidea</taxon>
        <taxon>Dreissenidae</taxon>
        <taxon>Dreissena</taxon>
    </lineage>
</organism>
<keyword evidence="2" id="KW-1185">Reference proteome</keyword>
<name>A0A9D3YCE2_DREPO</name>
<dbReference type="OrthoDB" id="5970620at2759"/>
<dbReference type="EMBL" id="JAIWYP010000016">
    <property type="protein sequence ID" value="KAH3696206.1"/>
    <property type="molecule type" value="Genomic_DNA"/>
</dbReference>
<sequence>MRRSFQILRSLEKGADVVVKEAESVVEKVKESRSKRIFNYLKNIYDDYKTVGVETLQDMKKHPLKTSVYLSLLGSTMVLFKTNPGEIGFHAKLTQSLIDLMLVSDRIRNPKSEAAIDSLCILRNFEQLRCYNLGVCSLMCVRESGDDVGLYAANCKYVRPHWMEFHKTIIDVGILGHWINLEKAMVDYDIQPDEWLGDGLPNKDFKHYNRDSPVRWDMTLNK</sequence>
<dbReference type="PANTHER" id="PTHR21435">
    <property type="entry name" value="MITOCHONDRIAL IMPORT INNER MEMBRANE TRANSLOCASE SUBUNIT TIM29"/>
    <property type="match status" value="1"/>
</dbReference>
<reference evidence="1" key="2">
    <citation type="submission" date="2020-11" db="EMBL/GenBank/DDBJ databases">
        <authorList>
            <person name="McCartney M.A."/>
            <person name="Auch B."/>
            <person name="Kono T."/>
            <person name="Mallez S."/>
            <person name="Becker A."/>
            <person name="Gohl D.M."/>
            <person name="Silverstein K.A.T."/>
            <person name="Koren S."/>
            <person name="Bechman K.B."/>
            <person name="Herman A."/>
            <person name="Abrahante J.E."/>
            <person name="Garbe J."/>
        </authorList>
    </citation>
    <scope>NUCLEOTIDE SEQUENCE</scope>
    <source>
        <strain evidence="1">Duluth1</strain>
        <tissue evidence="1">Whole animal</tissue>
    </source>
</reference>
<protein>
    <submittedName>
        <fullName evidence="1">Uncharacterized protein</fullName>
    </submittedName>
</protein>
<dbReference type="Pfam" id="PF10171">
    <property type="entry name" value="Tim29"/>
    <property type="match status" value="1"/>
</dbReference>
<proteinExistence type="predicted"/>
<evidence type="ECO:0000313" key="2">
    <source>
        <dbReference type="Proteomes" id="UP000828390"/>
    </source>
</evidence>
<dbReference type="PANTHER" id="PTHR21435:SF1">
    <property type="entry name" value="MITOCHONDRIAL IMPORT INNER MEMBRANE TRANSLOCASE SUBUNIT TIM29"/>
    <property type="match status" value="1"/>
</dbReference>
<dbReference type="InterPro" id="IPR019322">
    <property type="entry name" value="TIMM29"/>
</dbReference>
<accession>A0A9D3YCE2</accession>
<dbReference type="Proteomes" id="UP000828390">
    <property type="component" value="Unassembled WGS sequence"/>
</dbReference>